<keyword evidence="11" id="KW-1185">Reference proteome</keyword>
<keyword evidence="10" id="KW-0282">Flagellum</keyword>
<dbReference type="Proteomes" id="UP001521209">
    <property type="component" value="Unassembled WGS sequence"/>
</dbReference>
<evidence type="ECO:0000313" key="11">
    <source>
        <dbReference type="Proteomes" id="UP001521209"/>
    </source>
</evidence>
<gene>
    <name evidence="7 10" type="primary">flgK</name>
    <name evidence="10" type="ORF">L2A60_07455</name>
</gene>
<dbReference type="InterPro" id="IPR002371">
    <property type="entry name" value="FlgK"/>
</dbReference>
<dbReference type="EMBL" id="JAKGBZ010000011">
    <property type="protein sequence ID" value="MCF3946517.1"/>
    <property type="molecule type" value="Genomic_DNA"/>
</dbReference>
<comment type="caution">
    <text evidence="10">The sequence shown here is derived from an EMBL/GenBank/DDBJ whole genome shotgun (WGS) entry which is preliminary data.</text>
</comment>
<evidence type="ECO:0000313" key="10">
    <source>
        <dbReference type="EMBL" id="MCF3946517.1"/>
    </source>
</evidence>
<evidence type="ECO:0000256" key="1">
    <source>
        <dbReference type="ARBA" id="ARBA00004117"/>
    </source>
</evidence>
<dbReference type="SUPFAM" id="SSF64518">
    <property type="entry name" value="Phase 1 flagellin"/>
    <property type="match status" value="1"/>
</dbReference>
<dbReference type="PANTHER" id="PTHR30033:SF1">
    <property type="entry name" value="FLAGELLAR HOOK-ASSOCIATED PROTEIN 1"/>
    <property type="match status" value="1"/>
</dbReference>
<dbReference type="Pfam" id="PF00460">
    <property type="entry name" value="Flg_bb_rod"/>
    <property type="match status" value="1"/>
</dbReference>
<dbReference type="NCBIfam" id="TIGR02492">
    <property type="entry name" value="flgK_ends"/>
    <property type="match status" value="1"/>
</dbReference>
<comment type="subcellular location">
    <subcellularLocation>
        <location evidence="1">Bacterial flagellum basal body</location>
    </subcellularLocation>
    <subcellularLocation>
        <location evidence="2 7">Secreted</location>
    </subcellularLocation>
</comment>
<keyword evidence="6 7" id="KW-0975">Bacterial flagellum</keyword>
<keyword evidence="5 7" id="KW-0964">Secreted</keyword>
<dbReference type="PRINTS" id="PR01005">
    <property type="entry name" value="FLGHOOKAP1"/>
</dbReference>
<dbReference type="PANTHER" id="PTHR30033">
    <property type="entry name" value="FLAGELLAR HOOK-ASSOCIATED PROTEIN 1"/>
    <property type="match status" value="1"/>
</dbReference>
<evidence type="ECO:0000256" key="2">
    <source>
        <dbReference type="ARBA" id="ARBA00004613"/>
    </source>
</evidence>
<evidence type="ECO:0000256" key="6">
    <source>
        <dbReference type="ARBA" id="ARBA00023143"/>
    </source>
</evidence>
<comment type="similarity">
    <text evidence="3 7">Belongs to the flagella basal body rod proteins family.</text>
</comment>
<dbReference type="InterPro" id="IPR001444">
    <property type="entry name" value="Flag_bb_rod_N"/>
</dbReference>
<evidence type="ECO:0000259" key="8">
    <source>
        <dbReference type="Pfam" id="PF00460"/>
    </source>
</evidence>
<sequence>MSIGAGLAIASSGLTAIERQLAVVSQNVANANTPGYSAETETLSSTTAGGIGTGVISGVATRQLNTDMQSQLNASISNQSYQSAMAAALSGIDQVMGAPGEGNDLPSLVGAVQSSFATLLSDPSNPAQQSALVTAAQTLTSQINSIAGAIGTARQAAQTTMVADIKNLNRSLTQVGTLNTQIVALKQQGLSTADLENQRNVLVQTIASLTGAKSVPQPNGTIALYTTTGLQLPTDANHPLSTPSATLGANAYYPGGGVPAITLNGQDVTPLLTDGTIGASLQLRDATLPKLQAGLDSFSQGIASRFSAQGLTLFSDSSGNVPNATGSVGFSNAVTVNPAVVKNPALVRDGTQAIAGNATGASSFTPNPPGGPAGFSTMIQRVLKFAFGKDVQAGVSQPVTASSGLGPSGTIALNYTGAGTISTVATNFASDEAAISSDAQAAKASSSSLTNALTTQFSATNGVSVDQQMGVLVALQNAYAANAKIVGIAQQMWQTMEAMIS</sequence>
<evidence type="ECO:0000256" key="7">
    <source>
        <dbReference type="RuleBase" id="RU362065"/>
    </source>
</evidence>
<dbReference type="InterPro" id="IPR053927">
    <property type="entry name" value="FlgK_helical"/>
</dbReference>
<keyword evidence="10" id="KW-0969">Cilium</keyword>
<feature type="domain" description="Flagellar basal body rod protein N-terminal" evidence="8">
    <location>
        <begin position="8"/>
        <end position="36"/>
    </location>
</feature>
<dbReference type="RefSeq" id="WP_235703753.1">
    <property type="nucleotide sequence ID" value="NZ_JAKGBZ010000011.1"/>
</dbReference>
<evidence type="ECO:0000256" key="5">
    <source>
        <dbReference type="ARBA" id="ARBA00022525"/>
    </source>
</evidence>
<evidence type="ECO:0000256" key="4">
    <source>
        <dbReference type="ARBA" id="ARBA00016244"/>
    </source>
</evidence>
<name>A0ABS9DUV8_9PROT</name>
<protein>
    <recommendedName>
        <fullName evidence="4 7">Flagellar hook-associated protein 1</fullName>
        <shortName evidence="7">HAP1</shortName>
    </recommendedName>
</protein>
<evidence type="ECO:0000259" key="9">
    <source>
        <dbReference type="Pfam" id="PF22638"/>
    </source>
</evidence>
<feature type="domain" description="Flagellar hook-associated protein FlgK helical" evidence="9">
    <location>
        <begin position="90"/>
        <end position="309"/>
    </location>
</feature>
<keyword evidence="10" id="KW-0966">Cell projection</keyword>
<organism evidence="10 11">
    <name type="scientific">Acidiphilium iwatense</name>
    <dbReference type="NCBI Taxonomy" id="768198"/>
    <lineage>
        <taxon>Bacteria</taxon>
        <taxon>Pseudomonadati</taxon>
        <taxon>Pseudomonadota</taxon>
        <taxon>Alphaproteobacteria</taxon>
        <taxon>Acetobacterales</taxon>
        <taxon>Acidocellaceae</taxon>
        <taxon>Acidiphilium</taxon>
    </lineage>
</organism>
<evidence type="ECO:0000256" key="3">
    <source>
        <dbReference type="ARBA" id="ARBA00009677"/>
    </source>
</evidence>
<proteinExistence type="inferred from homology"/>
<accession>A0ABS9DUV8</accession>
<dbReference type="Pfam" id="PF22638">
    <property type="entry name" value="FlgK_D1"/>
    <property type="match status" value="1"/>
</dbReference>
<reference evidence="10 11" key="1">
    <citation type="submission" date="2022-01" db="EMBL/GenBank/DDBJ databases">
        <authorList>
            <person name="Won M."/>
            <person name="Kim S.-J."/>
            <person name="Kwon S.-W."/>
        </authorList>
    </citation>
    <scope>NUCLEOTIDE SEQUENCE [LARGE SCALE GENOMIC DNA]</scope>
    <source>
        <strain evidence="10 11">KCTC 23505</strain>
    </source>
</reference>